<evidence type="ECO:0008006" key="17">
    <source>
        <dbReference type="Google" id="ProtNLM"/>
    </source>
</evidence>
<keyword evidence="7" id="KW-0862">Zinc</keyword>
<feature type="region of interest" description="Disordered" evidence="13">
    <location>
        <begin position="367"/>
        <end position="388"/>
    </location>
</feature>
<feature type="compositionally biased region" description="Basic and acidic residues" evidence="13">
    <location>
        <begin position="17"/>
        <end position="28"/>
    </location>
</feature>
<evidence type="ECO:0000313" key="16">
    <source>
        <dbReference type="EMBL" id="EFB20313.1"/>
    </source>
</evidence>
<dbReference type="CDD" id="cd07765">
    <property type="entry name" value="KRAB_A-box"/>
    <property type="match status" value="1"/>
</dbReference>
<keyword evidence="8" id="KW-0805">Transcription regulation</keyword>
<dbReference type="FunFam" id="3.30.160.60:FF:002343">
    <property type="entry name" value="Zinc finger protein 33A"/>
    <property type="match status" value="2"/>
</dbReference>
<dbReference type="Pfam" id="PF00096">
    <property type="entry name" value="zf-C2H2"/>
    <property type="match status" value="11"/>
</dbReference>
<comment type="function">
    <text evidence="1">May be involved in transcriptional regulation.</text>
</comment>
<evidence type="ECO:0000256" key="1">
    <source>
        <dbReference type="ARBA" id="ARBA00003767"/>
    </source>
</evidence>
<keyword evidence="6 12" id="KW-0863">Zinc-finger</keyword>
<evidence type="ECO:0000256" key="6">
    <source>
        <dbReference type="ARBA" id="ARBA00022771"/>
    </source>
</evidence>
<keyword evidence="5" id="KW-0677">Repeat</keyword>
<dbReference type="Gene3D" id="6.10.140.140">
    <property type="match status" value="1"/>
</dbReference>
<dbReference type="Pfam" id="PF01352">
    <property type="entry name" value="KRAB"/>
    <property type="match status" value="1"/>
</dbReference>
<evidence type="ECO:0000256" key="10">
    <source>
        <dbReference type="ARBA" id="ARBA00023163"/>
    </source>
</evidence>
<dbReference type="InParanoid" id="D2GZ51"/>
<proteinExistence type="inferred from homology"/>
<dbReference type="GO" id="GO:0008270">
    <property type="term" value="F:zinc ion binding"/>
    <property type="evidence" value="ECO:0007669"/>
    <property type="project" value="UniProtKB-KW"/>
</dbReference>
<dbReference type="PROSITE" id="PS50805">
    <property type="entry name" value="KRAB"/>
    <property type="match status" value="1"/>
</dbReference>
<dbReference type="EMBL" id="GL192388">
    <property type="protein sequence ID" value="EFB20313.1"/>
    <property type="molecule type" value="Genomic_DNA"/>
</dbReference>
<dbReference type="PROSITE" id="PS00028">
    <property type="entry name" value="ZINC_FINGER_C2H2_1"/>
    <property type="match status" value="11"/>
</dbReference>
<sequence length="674" mass="76821">MQALPTTVLTEEKFAMLAEARQEADKDYQPGSSSPRPNKEAVLRADTEEDPNSHDERESPGHHCRLLLKAKKEHPKSAPLEIYFPLKTRAIENKDKGDRVQGTCYPADGQASLQVTGHTTQPELTLTHAHAPHPCAHGQDHSLRAGDPLELKPLVRTLKPPPAVGGPVAGSRASSPPRVTAVSHTAHALTSALGKPVSILRGLLTRKLKPLGDRTVDVYKLGDHCHEQKQLGAPPRAGSQKGTDGRGKMGPVTFKDVIVEFSREEWQLLNAAQRTLYREVMQENCGLLISVGYRVNKPNAVFKLKQGKEPWILEVEFPHRNYPGENGELTKHQQPQPREKIHKCNECGKSFCQKSILVIHQHIHSKDKPRECGESGSRNGDLTVQQKTHTREKTYECKECKKTFYHLSSLSRHLRTHAGEKPYECNQCEKSFYQKPHLVEHQKTHTGEKPFECNECGKFFYVKAYLMVHQKTHTGEKPYECKECRKSFSQKSHLTVHQRTHTGEKPYKCKECGKFFSRNSHLKTHQRTHTGEKPYECKECGKCFYQKSALTVHQRTHTGEKPFECNKCGKNFYYKSDLTKHQRKHTGEKPYECHECGKSFSVNSVLRLHQRTHTGEKPYECKECGKSFSQKSHFIIHQRKHTGEKPYECQECRKTFIQKSKLTAHQKTHIEGKS</sequence>
<feature type="compositionally biased region" description="Basic and acidic residues" evidence="13">
    <location>
        <begin position="37"/>
        <end position="61"/>
    </location>
</feature>
<feature type="domain" description="C2H2-type" evidence="14">
    <location>
        <begin position="647"/>
        <end position="674"/>
    </location>
</feature>
<gene>
    <name evidence="16" type="ORF">PANDA_002339</name>
</gene>
<dbReference type="PANTHER" id="PTHR24393:SF159">
    <property type="entry name" value="ZINC FINGER PROTEIN 345-RELATED"/>
    <property type="match status" value="1"/>
</dbReference>
<dbReference type="FunFam" id="3.30.160.60:FF:002758">
    <property type="entry name" value="Zinc finger protein 25"/>
    <property type="match status" value="1"/>
</dbReference>
<dbReference type="FunFam" id="3.30.160.60:FF:000128">
    <property type="entry name" value="zinc finger protein 268 isoform X1"/>
    <property type="match status" value="2"/>
</dbReference>
<evidence type="ECO:0000256" key="13">
    <source>
        <dbReference type="SAM" id="MobiDB-lite"/>
    </source>
</evidence>
<dbReference type="SMART" id="SM00355">
    <property type="entry name" value="ZnF_C2H2"/>
    <property type="match status" value="11"/>
</dbReference>
<evidence type="ECO:0000256" key="12">
    <source>
        <dbReference type="PROSITE-ProRule" id="PRU00042"/>
    </source>
</evidence>
<organism evidence="16">
    <name type="scientific">Ailuropoda melanoleuca</name>
    <name type="common">Giant panda</name>
    <dbReference type="NCBI Taxonomy" id="9646"/>
    <lineage>
        <taxon>Eukaryota</taxon>
        <taxon>Metazoa</taxon>
        <taxon>Chordata</taxon>
        <taxon>Craniata</taxon>
        <taxon>Vertebrata</taxon>
        <taxon>Euteleostomi</taxon>
        <taxon>Mammalia</taxon>
        <taxon>Eutheria</taxon>
        <taxon>Laurasiatheria</taxon>
        <taxon>Carnivora</taxon>
        <taxon>Caniformia</taxon>
        <taxon>Ursidae</taxon>
        <taxon>Ailuropoda</taxon>
    </lineage>
</organism>
<keyword evidence="4" id="KW-0479">Metal-binding</keyword>
<feature type="domain" description="C2H2-type" evidence="14">
    <location>
        <begin position="563"/>
        <end position="590"/>
    </location>
</feature>
<feature type="domain" description="C2H2-type" evidence="14">
    <location>
        <begin position="507"/>
        <end position="534"/>
    </location>
</feature>
<dbReference type="InterPro" id="IPR036051">
    <property type="entry name" value="KRAB_dom_sf"/>
</dbReference>
<accession>D2GZ51</accession>
<evidence type="ECO:0000256" key="4">
    <source>
        <dbReference type="ARBA" id="ARBA00022723"/>
    </source>
</evidence>
<dbReference type="InterPro" id="IPR001909">
    <property type="entry name" value="KRAB"/>
</dbReference>
<feature type="domain" description="C2H2-type" evidence="14">
    <location>
        <begin position="395"/>
        <end position="422"/>
    </location>
</feature>
<dbReference type="InterPro" id="IPR013087">
    <property type="entry name" value="Znf_C2H2_type"/>
</dbReference>
<feature type="domain" description="C2H2-type" evidence="14">
    <location>
        <begin position="342"/>
        <end position="369"/>
    </location>
</feature>
<dbReference type="Gene3D" id="3.30.160.60">
    <property type="entry name" value="Classic Zinc Finger"/>
    <property type="match status" value="11"/>
</dbReference>
<feature type="domain" description="C2H2-type" evidence="14">
    <location>
        <begin position="479"/>
        <end position="506"/>
    </location>
</feature>
<keyword evidence="9" id="KW-0238">DNA-binding</keyword>
<keyword evidence="11" id="KW-0539">Nucleus</keyword>
<evidence type="ECO:0000256" key="3">
    <source>
        <dbReference type="ARBA" id="ARBA00006991"/>
    </source>
</evidence>
<feature type="region of interest" description="Disordered" evidence="13">
    <location>
        <begin position="227"/>
        <end position="249"/>
    </location>
</feature>
<dbReference type="FunFam" id="3.30.160.60:FF:000200">
    <property type="entry name" value="zinc finger protein 510 isoform X2"/>
    <property type="match status" value="1"/>
</dbReference>
<dbReference type="SUPFAM" id="SSF57667">
    <property type="entry name" value="beta-beta-alpha zinc fingers"/>
    <property type="match status" value="7"/>
</dbReference>
<dbReference type="AlphaFoldDB" id="D2GZ51"/>
<evidence type="ECO:0000259" key="15">
    <source>
        <dbReference type="PROSITE" id="PS50805"/>
    </source>
</evidence>
<evidence type="ECO:0000256" key="8">
    <source>
        <dbReference type="ARBA" id="ARBA00023015"/>
    </source>
</evidence>
<feature type="compositionally biased region" description="Polar residues" evidence="13">
    <location>
        <begin position="376"/>
        <end position="387"/>
    </location>
</feature>
<dbReference type="FunFam" id="3.30.160.60:FF:002254">
    <property type="entry name" value="Zinc finger protein 540"/>
    <property type="match status" value="1"/>
</dbReference>
<evidence type="ECO:0000256" key="2">
    <source>
        <dbReference type="ARBA" id="ARBA00004123"/>
    </source>
</evidence>
<keyword evidence="10" id="KW-0804">Transcription</keyword>
<evidence type="ECO:0000256" key="9">
    <source>
        <dbReference type="ARBA" id="ARBA00023125"/>
    </source>
</evidence>
<evidence type="ECO:0000256" key="7">
    <source>
        <dbReference type="ARBA" id="ARBA00022833"/>
    </source>
</evidence>
<dbReference type="FunFam" id="3.30.160.60:FF:000139">
    <property type="entry name" value="zinc finger protein 1 homolog"/>
    <property type="match status" value="1"/>
</dbReference>
<dbReference type="FunFam" id="3.30.160.60:FF:000295">
    <property type="entry name" value="zinc finger protein 19"/>
    <property type="match status" value="2"/>
</dbReference>
<feature type="region of interest" description="Disordered" evidence="13">
    <location>
        <begin position="17"/>
        <end position="61"/>
    </location>
</feature>
<feature type="domain" description="C2H2-type" evidence="14">
    <location>
        <begin position="451"/>
        <end position="478"/>
    </location>
</feature>
<protein>
    <recommendedName>
        <fullName evidence="17">Zinc finger protein 25</fullName>
    </recommendedName>
</protein>
<dbReference type="SMART" id="SM00349">
    <property type="entry name" value="KRAB"/>
    <property type="match status" value="1"/>
</dbReference>
<dbReference type="GO" id="GO:0001228">
    <property type="term" value="F:DNA-binding transcription activator activity, RNA polymerase II-specific"/>
    <property type="evidence" value="ECO:0007669"/>
    <property type="project" value="TreeGrafter"/>
</dbReference>
<evidence type="ECO:0000256" key="5">
    <source>
        <dbReference type="ARBA" id="ARBA00022737"/>
    </source>
</evidence>
<feature type="domain" description="C2H2-type" evidence="14">
    <location>
        <begin position="591"/>
        <end position="618"/>
    </location>
</feature>
<feature type="domain" description="C2H2-type" evidence="14">
    <location>
        <begin position="423"/>
        <end position="450"/>
    </location>
</feature>
<feature type="domain" description="KRAB" evidence="15">
    <location>
        <begin position="252"/>
        <end position="323"/>
    </location>
</feature>
<comment type="subcellular location">
    <subcellularLocation>
        <location evidence="2">Nucleus</location>
    </subcellularLocation>
</comment>
<name>D2GZ51_AILME</name>
<dbReference type="PANTHER" id="PTHR24393">
    <property type="entry name" value="ZINC FINGER PROTEIN"/>
    <property type="match status" value="1"/>
</dbReference>
<dbReference type="GO" id="GO:0005634">
    <property type="term" value="C:nucleus"/>
    <property type="evidence" value="ECO:0007669"/>
    <property type="project" value="UniProtKB-SubCell"/>
</dbReference>
<dbReference type="PROSITE" id="PS50157">
    <property type="entry name" value="ZINC_FINGER_C2H2_2"/>
    <property type="match status" value="11"/>
</dbReference>
<feature type="domain" description="C2H2-type" evidence="14">
    <location>
        <begin position="619"/>
        <end position="646"/>
    </location>
</feature>
<dbReference type="FunFam" id="3.30.160.60:FF:000380">
    <property type="entry name" value="zinc finger protein 2 isoform X2"/>
    <property type="match status" value="1"/>
</dbReference>
<evidence type="ECO:0000256" key="11">
    <source>
        <dbReference type="ARBA" id="ARBA00023242"/>
    </source>
</evidence>
<dbReference type="InterPro" id="IPR036236">
    <property type="entry name" value="Znf_C2H2_sf"/>
</dbReference>
<evidence type="ECO:0000259" key="14">
    <source>
        <dbReference type="PROSITE" id="PS50157"/>
    </source>
</evidence>
<feature type="domain" description="C2H2-type" evidence="14">
    <location>
        <begin position="535"/>
        <end position="562"/>
    </location>
</feature>
<dbReference type="GO" id="GO:0000978">
    <property type="term" value="F:RNA polymerase II cis-regulatory region sequence-specific DNA binding"/>
    <property type="evidence" value="ECO:0007669"/>
    <property type="project" value="TreeGrafter"/>
</dbReference>
<dbReference type="SUPFAM" id="SSF109640">
    <property type="entry name" value="KRAB domain (Kruppel-associated box)"/>
    <property type="match status" value="1"/>
</dbReference>
<reference evidence="16" key="1">
    <citation type="journal article" date="2010" name="Nature">
        <title>The sequence and de novo assembly of the giant panda genome.</title>
        <authorList>
            <person name="Li R."/>
            <person name="Fan W."/>
            <person name="Tian G."/>
            <person name="Zhu H."/>
            <person name="He L."/>
            <person name="Cai J."/>
            <person name="Huang Q."/>
            <person name="Cai Q."/>
            <person name="Li B."/>
            <person name="Bai Y."/>
            <person name="Zhang Z."/>
            <person name="Zhang Y."/>
            <person name="Wang W."/>
            <person name="Li J."/>
            <person name="Wei F."/>
            <person name="Li H."/>
            <person name="Jian M."/>
            <person name="Li J."/>
            <person name="Zhang Z."/>
            <person name="Nielsen R."/>
            <person name="Li D."/>
            <person name="Gu W."/>
            <person name="Yang Z."/>
            <person name="Xuan Z."/>
            <person name="Ryder O.A."/>
            <person name="Leung F.C."/>
            <person name="Zhou Y."/>
            <person name="Cao J."/>
            <person name="Sun X."/>
            <person name="Fu Y."/>
            <person name="Fang X."/>
            <person name="Guo X."/>
            <person name="Wang B."/>
            <person name="Hou R."/>
            <person name="Shen F."/>
            <person name="Mu B."/>
            <person name="Ni P."/>
            <person name="Lin R."/>
            <person name="Qian W."/>
            <person name="Wang G."/>
            <person name="Yu C."/>
            <person name="Nie W."/>
            <person name="Wang J."/>
            <person name="Wu Z."/>
            <person name="Liang H."/>
            <person name="Min J."/>
            <person name="Wu Q."/>
            <person name="Cheng S."/>
            <person name="Ruan J."/>
            <person name="Wang M."/>
            <person name="Shi Z."/>
            <person name="Wen M."/>
            <person name="Liu B."/>
            <person name="Ren X."/>
            <person name="Zheng H."/>
            <person name="Dong D."/>
            <person name="Cook K."/>
            <person name="Shan G."/>
            <person name="Zhang H."/>
            <person name="Kosiol C."/>
            <person name="Xie X."/>
            <person name="Lu Z."/>
            <person name="Zheng H."/>
            <person name="Li Y."/>
            <person name="Steiner C.C."/>
            <person name="Lam T.T."/>
            <person name="Lin S."/>
            <person name="Zhang Q."/>
            <person name="Li G."/>
            <person name="Tian J."/>
            <person name="Gong T."/>
            <person name="Liu H."/>
            <person name="Zhang D."/>
            <person name="Fang L."/>
            <person name="Ye C."/>
            <person name="Zhang J."/>
            <person name="Hu W."/>
            <person name="Xu A."/>
            <person name="Ren Y."/>
            <person name="Zhang G."/>
            <person name="Bruford M.W."/>
            <person name="Li Q."/>
            <person name="Ma L."/>
            <person name="Guo Y."/>
            <person name="An N."/>
            <person name="Hu Y."/>
            <person name="Zheng Y."/>
            <person name="Shi Y."/>
            <person name="Li Z."/>
            <person name="Liu Q."/>
            <person name="Chen Y."/>
            <person name="Zhao J."/>
            <person name="Qu N."/>
            <person name="Zhao S."/>
            <person name="Tian F."/>
            <person name="Wang X."/>
            <person name="Wang H."/>
            <person name="Xu L."/>
            <person name="Liu X."/>
            <person name="Vinar T."/>
            <person name="Wang Y."/>
            <person name="Lam T.W."/>
            <person name="Yiu S.M."/>
            <person name="Liu S."/>
            <person name="Zhang H."/>
            <person name="Li D."/>
            <person name="Huang Y."/>
            <person name="Wang X."/>
            <person name="Yang G."/>
            <person name="Jiang Z."/>
            <person name="Wang J."/>
            <person name="Qin N."/>
            <person name="Li L."/>
            <person name="Li J."/>
            <person name="Bolund L."/>
            <person name="Kristiansen K."/>
            <person name="Wong G.K."/>
            <person name="Olson M."/>
            <person name="Zhang X."/>
            <person name="Li S."/>
            <person name="Yang H."/>
            <person name="Wang J."/>
            <person name="Wang J."/>
        </authorList>
    </citation>
    <scope>NUCLEOTIDE SEQUENCE [LARGE SCALE GENOMIC DNA]</scope>
</reference>
<comment type="similarity">
    <text evidence="3">Belongs to the krueppel C2H2-type zinc-finger protein family.</text>
</comment>